<dbReference type="OrthoDB" id="9808367at2"/>
<proteinExistence type="inferred from homology"/>
<comment type="similarity">
    <text evidence="2">Belongs to the histone deacetylase family.</text>
</comment>
<protein>
    <recommendedName>
        <fullName evidence="3">Acetoin utilization protein AcuC</fullName>
    </recommendedName>
</protein>
<dbReference type="Proteomes" id="UP000291469">
    <property type="component" value="Chromosome"/>
</dbReference>
<keyword evidence="7" id="KW-1185">Reference proteome</keyword>
<dbReference type="PRINTS" id="PR01272">
    <property type="entry name" value="ACUCPROTEIN"/>
</dbReference>
<evidence type="ECO:0000259" key="5">
    <source>
        <dbReference type="Pfam" id="PF00850"/>
    </source>
</evidence>
<evidence type="ECO:0000256" key="1">
    <source>
        <dbReference type="ARBA" id="ARBA00005101"/>
    </source>
</evidence>
<evidence type="ECO:0000313" key="7">
    <source>
        <dbReference type="Proteomes" id="UP000291469"/>
    </source>
</evidence>
<dbReference type="GO" id="GO:0004407">
    <property type="term" value="F:histone deacetylase activity"/>
    <property type="evidence" value="ECO:0007669"/>
    <property type="project" value="TreeGrafter"/>
</dbReference>
<evidence type="ECO:0000256" key="2">
    <source>
        <dbReference type="ARBA" id="ARBA00005947"/>
    </source>
</evidence>
<dbReference type="Gene3D" id="3.40.800.20">
    <property type="entry name" value="Histone deacetylase domain"/>
    <property type="match status" value="1"/>
</dbReference>
<dbReference type="UniPathway" id="UPA00040"/>
<gene>
    <name evidence="6" type="ORF">ER308_12560</name>
</gene>
<reference evidence="6 7" key="1">
    <citation type="submission" date="2019-01" db="EMBL/GenBank/DDBJ databases">
        <title>Egibacter rhizosphaerae EGI 80759T.</title>
        <authorList>
            <person name="Chen D.-D."/>
            <person name="Tian Y."/>
            <person name="Jiao J.-Y."/>
            <person name="Zhang X.-T."/>
            <person name="Zhang Y.-G."/>
            <person name="Zhang Y."/>
            <person name="Xiao M."/>
            <person name="Shu W.-S."/>
            <person name="Li W.-J."/>
        </authorList>
    </citation>
    <scope>NUCLEOTIDE SEQUENCE [LARGE SCALE GENOMIC DNA]</scope>
    <source>
        <strain evidence="6 7">EGI 80759</strain>
    </source>
</reference>
<dbReference type="CDD" id="cd09994">
    <property type="entry name" value="HDAC_AcuC_like"/>
    <property type="match status" value="1"/>
</dbReference>
<dbReference type="GO" id="GO:0045150">
    <property type="term" value="P:acetoin catabolic process"/>
    <property type="evidence" value="ECO:0007669"/>
    <property type="project" value="UniProtKB-UniPathway"/>
</dbReference>
<dbReference type="GO" id="GO:0040029">
    <property type="term" value="P:epigenetic regulation of gene expression"/>
    <property type="evidence" value="ECO:0007669"/>
    <property type="project" value="TreeGrafter"/>
</dbReference>
<dbReference type="EMBL" id="CP036402">
    <property type="protein sequence ID" value="QBI20314.1"/>
    <property type="molecule type" value="Genomic_DNA"/>
</dbReference>
<evidence type="ECO:0000256" key="3">
    <source>
        <dbReference type="ARBA" id="ARBA00020218"/>
    </source>
</evidence>
<accession>A0A411YGC7</accession>
<dbReference type="KEGG" id="erz:ER308_12560"/>
<dbReference type="InterPro" id="IPR000286">
    <property type="entry name" value="HDACs"/>
</dbReference>
<dbReference type="InterPro" id="IPR023801">
    <property type="entry name" value="His_deacetylse_dom"/>
</dbReference>
<dbReference type="SUPFAM" id="SSF52768">
    <property type="entry name" value="Arginase/deacetylase"/>
    <property type="match status" value="1"/>
</dbReference>
<evidence type="ECO:0000256" key="4">
    <source>
        <dbReference type="ARBA" id="ARBA00022627"/>
    </source>
</evidence>
<dbReference type="PANTHER" id="PTHR10625">
    <property type="entry name" value="HISTONE DEACETYLASE HDAC1-RELATED"/>
    <property type="match status" value="1"/>
</dbReference>
<name>A0A411YGC7_9ACTN</name>
<feature type="domain" description="Histone deacetylase" evidence="5">
    <location>
        <begin position="20"/>
        <end position="318"/>
    </location>
</feature>
<dbReference type="InterPro" id="IPR003085">
    <property type="entry name" value="AcuC"/>
</dbReference>
<dbReference type="PANTHER" id="PTHR10625:SF10">
    <property type="entry name" value="HISTONE DEACETYLASE HDAC1"/>
    <property type="match status" value="1"/>
</dbReference>
<dbReference type="AlphaFoldDB" id="A0A411YGC7"/>
<dbReference type="Pfam" id="PF00850">
    <property type="entry name" value="Hist_deacetyl"/>
    <property type="match status" value="1"/>
</dbReference>
<dbReference type="InterPro" id="IPR023696">
    <property type="entry name" value="Ureohydrolase_dom_sf"/>
</dbReference>
<organism evidence="6 7">
    <name type="scientific">Egibacter rhizosphaerae</name>
    <dbReference type="NCBI Taxonomy" id="1670831"/>
    <lineage>
        <taxon>Bacteria</taxon>
        <taxon>Bacillati</taxon>
        <taxon>Actinomycetota</taxon>
        <taxon>Nitriliruptoria</taxon>
        <taxon>Egibacterales</taxon>
        <taxon>Egibacteraceae</taxon>
        <taxon>Egibacter</taxon>
    </lineage>
</organism>
<evidence type="ECO:0000313" key="6">
    <source>
        <dbReference type="EMBL" id="QBI20314.1"/>
    </source>
</evidence>
<comment type="pathway">
    <text evidence="1">Ketone degradation; acetoin degradation.</text>
</comment>
<sequence length="386" mass="42383">MATALIWQDERILYDFGPDHPLKPIRVELTVSLIRACGFTDREGVLTLPREPFTTDDVLRIHTEQYVDAVRKQSADPDPYAPIRHGLGLGDNPVFRGMHEASLEVCGASVAAAKAVWEGTAIHAFNPAGGLHHAMPDRASGFCIYDDPAFAIDWLLRHGAERVAYLDVDTHHGDGPQEIFYDDPRVLTVSLHESGRYLFPGTGFPNEIGAGDAVGTSLNVPLEPATPGDVWFEAFEAVVPPALDAFRPQVIVTQLGCDTHVTDPLAHLALTTDDYTHIAQRLHALAHEHSEGRWVATGGGGYRLATVVPRAWTIYFAELAGAELPIEVPWPWLHEAEEATGERPPEAFLDGPVRMADERRGMVRSAAFDAVETLKTSAFEQLERHT</sequence>
<dbReference type="PRINTS" id="PR01270">
    <property type="entry name" value="HDASUPER"/>
</dbReference>
<dbReference type="InterPro" id="IPR037138">
    <property type="entry name" value="His_deacetylse_dom_sf"/>
</dbReference>
<keyword evidence="4" id="KW-0006">Acetoin catabolism</keyword>
<dbReference type="RefSeq" id="WP_131155311.1">
    <property type="nucleotide sequence ID" value="NZ_CP036402.1"/>
</dbReference>